<evidence type="ECO:0000313" key="3">
    <source>
        <dbReference type="Proteomes" id="UP000193355"/>
    </source>
</evidence>
<name>A0A1X7JWX6_9BACT</name>
<gene>
    <name evidence="2" type="ORF">SAMN06275492_11744</name>
</gene>
<keyword evidence="3" id="KW-1185">Reference proteome</keyword>
<evidence type="ECO:0000256" key="1">
    <source>
        <dbReference type="SAM" id="Phobius"/>
    </source>
</evidence>
<sequence>MDKKINVWEKNNILRQCAIVVLVVIACVAAVFVIDVLNNPGRSWSESLVVRMIFARRSQD</sequence>
<reference evidence="3" key="1">
    <citation type="submission" date="2017-04" db="EMBL/GenBank/DDBJ databases">
        <authorList>
            <person name="Varghese N."/>
            <person name="Submissions S."/>
        </authorList>
    </citation>
    <scope>NUCLEOTIDE SEQUENCE [LARGE SCALE GENOMIC DNA]</scope>
    <source>
        <strain evidence="3">USBA 82</strain>
    </source>
</reference>
<organism evidence="2 3">
    <name type="scientific">Dethiosulfovibrio salsuginis</name>
    <dbReference type="NCBI Taxonomy" id="561720"/>
    <lineage>
        <taxon>Bacteria</taxon>
        <taxon>Thermotogati</taxon>
        <taxon>Synergistota</taxon>
        <taxon>Synergistia</taxon>
        <taxon>Synergistales</taxon>
        <taxon>Dethiosulfovibrionaceae</taxon>
        <taxon>Dethiosulfovibrio</taxon>
    </lineage>
</organism>
<keyword evidence="1" id="KW-1133">Transmembrane helix</keyword>
<dbReference type="Proteomes" id="UP000193355">
    <property type="component" value="Unassembled WGS sequence"/>
</dbReference>
<proteinExistence type="predicted"/>
<evidence type="ECO:0000313" key="2">
    <source>
        <dbReference type="EMBL" id="SMG32595.1"/>
    </source>
</evidence>
<accession>A0A1X7JWX6</accession>
<feature type="transmembrane region" description="Helical" evidence="1">
    <location>
        <begin position="12"/>
        <end position="34"/>
    </location>
</feature>
<dbReference type="EMBL" id="FXBB01000017">
    <property type="protein sequence ID" value="SMG32595.1"/>
    <property type="molecule type" value="Genomic_DNA"/>
</dbReference>
<keyword evidence="1" id="KW-0472">Membrane</keyword>
<dbReference type="AlphaFoldDB" id="A0A1X7JWX6"/>
<protein>
    <submittedName>
        <fullName evidence="2">Uncharacterized protein</fullName>
    </submittedName>
</protein>
<dbReference type="PROSITE" id="PS51257">
    <property type="entry name" value="PROKAR_LIPOPROTEIN"/>
    <property type="match status" value="1"/>
</dbReference>
<keyword evidence="1" id="KW-0812">Transmembrane</keyword>